<sequence>MKPSEVNLGVWNIYFIVKLVLFIGGVIEFNFLRNIAFIAFLIIPARNKVLSVFQQIAAILIGSYLFYDDSYLPPLSRALAQADQLSQFDTGYLFELLTRFVSLNFLLIFFITTVFYFTFYKILRINVLVIAAIVYLQFINSHLSFSPINKTVDNAAAGETNAASPSSATITEQLNSYKKEFFEKQSNLKASLNKDIAVKSEFDILVLSICSLAWDDVKYFKQENHKLFKEFDIVFDHFNSATSYSGPAIVRLFQANCGQKSHADLLTNKLDPQCSLLENLKSVGFDIELMLNHDGMFDNFLSLIKDKGGMDASPIQYKLNPYLLNFDSSPIYRDKEILSRWLQEREQHKENKKFTFYNTISLHDGISLVSNTQLKSPETYEQRLVTLLDDMYEILDGLKKSNRPVVVLFVPEHGANIRGDKMQISGMRELPSPAVTNVPVGLKVIGNNMKRIGEQKHVTQQTSFFAITHLVNQLLENDVYGKNEFDPEKMLNNLPETPMLSENEGSIVMQYNKNYYYSFNNDEWVKYTE</sequence>
<feature type="transmembrane region" description="Helical" evidence="1">
    <location>
        <begin position="125"/>
        <end position="145"/>
    </location>
</feature>
<dbReference type="Pfam" id="PF11658">
    <property type="entry name" value="CBP_BcsG"/>
    <property type="match status" value="1"/>
</dbReference>
<evidence type="ECO:0000256" key="1">
    <source>
        <dbReference type="SAM" id="Phobius"/>
    </source>
</evidence>
<feature type="transmembrane region" description="Helical" evidence="1">
    <location>
        <begin position="49"/>
        <end position="67"/>
    </location>
</feature>
<keyword evidence="1" id="KW-0472">Membrane</keyword>
<keyword evidence="2" id="KW-0808">Transferase</keyword>
<dbReference type="EMBL" id="RYFG02000005">
    <property type="protein sequence ID" value="TRX03596.1"/>
    <property type="molecule type" value="Genomic_DNA"/>
</dbReference>
<gene>
    <name evidence="2" type="primary">bcsG</name>
    <name evidence="2" type="ORF">EKO24_000420</name>
</gene>
<dbReference type="InterPro" id="IPR017850">
    <property type="entry name" value="Alkaline_phosphatase_core_sf"/>
</dbReference>
<evidence type="ECO:0000313" key="2">
    <source>
        <dbReference type="EMBL" id="TRX03596.1"/>
    </source>
</evidence>
<keyword evidence="1" id="KW-1133">Transmembrane helix</keyword>
<name>A0ABY3CHH8_9GAMM</name>
<dbReference type="InterPro" id="IPR017744">
    <property type="entry name" value="BcsG"/>
</dbReference>
<dbReference type="SUPFAM" id="SSF53649">
    <property type="entry name" value="Alkaline phosphatase-like"/>
    <property type="match status" value="1"/>
</dbReference>
<evidence type="ECO:0000313" key="3">
    <source>
        <dbReference type="Proteomes" id="UP000733744"/>
    </source>
</evidence>
<dbReference type="GO" id="GO:0016740">
    <property type="term" value="F:transferase activity"/>
    <property type="evidence" value="ECO:0007669"/>
    <property type="project" value="UniProtKB-KW"/>
</dbReference>
<keyword evidence="1" id="KW-0812">Transmembrane</keyword>
<dbReference type="Gene3D" id="3.40.720.10">
    <property type="entry name" value="Alkaline Phosphatase, subunit A"/>
    <property type="match status" value="1"/>
</dbReference>
<dbReference type="RefSeq" id="WP_127027680.1">
    <property type="nucleotide sequence ID" value="NZ_RYFG02000005.1"/>
</dbReference>
<organism evidence="2 3">
    <name type="scientific">Candidatus Methylobacter oryzae</name>
    <dbReference type="NCBI Taxonomy" id="2497749"/>
    <lineage>
        <taxon>Bacteria</taxon>
        <taxon>Pseudomonadati</taxon>
        <taxon>Pseudomonadota</taxon>
        <taxon>Gammaproteobacteria</taxon>
        <taxon>Methylococcales</taxon>
        <taxon>Methylococcaceae</taxon>
        <taxon>Methylobacter</taxon>
    </lineage>
</organism>
<dbReference type="EC" id="2.7.8.-" evidence="2"/>
<dbReference type="Proteomes" id="UP000733744">
    <property type="component" value="Unassembled WGS sequence"/>
</dbReference>
<feature type="transmembrane region" description="Helical" evidence="1">
    <location>
        <begin position="12"/>
        <end position="42"/>
    </location>
</feature>
<comment type="caution">
    <text evidence="2">The sequence shown here is derived from an EMBL/GenBank/DDBJ whole genome shotgun (WGS) entry which is preliminary data.</text>
</comment>
<dbReference type="NCBIfam" id="TIGR03368">
    <property type="entry name" value="cellulose_yhjU"/>
    <property type="match status" value="1"/>
</dbReference>
<keyword evidence="3" id="KW-1185">Reference proteome</keyword>
<accession>A0ABY3CHH8</accession>
<protein>
    <submittedName>
        <fullName evidence="2">Cellulose biosynthesis protein BcsG</fullName>
        <ecNumber evidence="2">2.7.8.-</ecNumber>
    </submittedName>
</protein>
<feature type="transmembrane region" description="Helical" evidence="1">
    <location>
        <begin position="96"/>
        <end position="118"/>
    </location>
</feature>
<reference evidence="2 3" key="1">
    <citation type="journal article" date="2019" name="Antonie Van Leeuwenhoek">
        <title>Description of 'Ca. Methylobacter oryzae' KRF1, a novel species from the environmentally important Methylobacter clade 2.</title>
        <authorList>
            <person name="Khatri K."/>
            <person name="Mohite J.A."/>
            <person name="Pandit P.S."/>
            <person name="Bahulikar R."/>
            <person name="Rahalkar M.C."/>
        </authorList>
    </citation>
    <scope>NUCLEOTIDE SEQUENCE [LARGE SCALE GENOMIC DNA]</scope>
    <source>
        <strain evidence="2 3">KRF1</strain>
    </source>
</reference>
<proteinExistence type="predicted"/>